<evidence type="ECO:0000313" key="3">
    <source>
        <dbReference type="EMBL" id="KAF2441542.1"/>
    </source>
</evidence>
<proteinExistence type="predicted"/>
<dbReference type="InterPro" id="IPR011990">
    <property type="entry name" value="TPR-like_helical_dom_sf"/>
</dbReference>
<organism evidence="3 4">
    <name type="scientific">Karstenula rhodostoma CBS 690.94</name>
    <dbReference type="NCBI Taxonomy" id="1392251"/>
    <lineage>
        <taxon>Eukaryota</taxon>
        <taxon>Fungi</taxon>
        <taxon>Dikarya</taxon>
        <taxon>Ascomycota</taxon>
        <taxon>Pezizomycotina</taxon>
        <taxon>Dothideomycetes</taxon>
        <taxon>Pleosporomycetidae</taxon>
        <taxon>Pleosporales</taxon>
        <taxon>Massarineae</taxon>
        <taxon>Didymosphaeriaceae</taxon>
        <taxon>Karstenula</taxon>
    </lineage>
</organism>
<dbReference type="Proteomes" id="UP000799764">
    <property type="component" value="Unassembled WGS sequence"/>
</dbReference>
<dbReference type="EMBL" id="MU001505">
    <property type="protein sequence ID" value="KAF2441542.1"/>
    <property type="molecule type" value="Genomic_DNA"/>
</dbReference>
<name>A0A9P4PCR7_9PLEO</name>
<dbReference type="Gene3D" id="1.25.40.10">
    <property type="entry name" value="Tetratricopeptide repeat domain"/>
    <property type="match status" value="1"/>
</dbReference>
<evidence type="ECO:0008006" key="5">
    <source>
        <dbReference type="Google" id="ProtNLM"/>
    </source>
</evidence>
<evidence type="ECO:0000256" key="1">
    <source>
        <dbReference type="ARBA" id="ARBA00022737"/>
    </source>
</evidence>
<comment type="caution">
    <text evidence="3">The sequence shown here is derived from an EMBL/GenBank/DDBJ whole genome shotgun (WGS) entry which is preliminary data.</text>
</comment>
<dbReference type="InterPro" id="IPR002885">
    <property type="entry name" value="PPR_rpt"/>
</dbReference>
<dbReference type="PANTHER" id="PTHR47941">
    <property type="entry name" value="PENTATRICOPEPTIDE REPEAT-CONTAINING PROTEIN 3, MITOCHONDRIAL"/>
    <property type="match status" value="1"/>
</dbReference>
<feature type="repeat" description="PPR" evidence="2">
    <location>
        <begin position="366"/>
        <end position="400"/>
    </location>
</feature>
<evidence type="ECO:0000313" key="4">
    <source>
        <dbReference type="Proteomes" id="UP000799764"/>
    </source>
</evidence>
<dbReference type="NCBIfam" id="TIGR00756">
    <property type="entry name" value="PPR"/>
    <property type="match status" value="2"/>
</dbReference>
<reference evidence="3" key="1">
    <citation type="journal article" date="2020" name="Stud. Mycol.">
        <title>101 Dothideomycetes genomes: a test case for predicting lifestyles and emergence of pathogens.</title>
        <authorList>
            <person name="Haridas S."/>
            <person name="Albert R."/>
            <person name="Binder M."/>
            <person name="Bloem J."/>
            <person name="Labutti K."/>
            <person name="Salamov A."/>
            <person name="Andreopoulos B."/>
            <person name="Baker S."/>
            <person name="Barry K."/>
            <person name="Bills G."/>
            <person name="Bluhm B."/>
            <person name="Cannon C."/>
            <person name="Castanera R."/>
            <person name="Culley D."/>
            <person name="Daum C."/>
            <person name="Ezra D."/>
            <person name="Gonzalez J."/>
            <person name="Henrissat B."/>
            <person name="Kuo A."/>
            <person name="Liang C."/>
            <person name="Lipzen A."/>
            <person name="Lutzoni F."/>
            <person name="Magnuson J."/>
            <person name="Mondo S."/>
            <person name="Nolan M."/>
            <person name="Ohm R."/>
            <person name="Pangilinan J."/>
            <person name="Park H.-J."/>
            <person name="Ramirez L."/>
            <person name="Alfaro M."/>
            <person name="Sun H."/>
            <person name="Tritt A."/>
            <person name="Yoshinaga Y."/>
            <person name="Zwiers L.-H."/>
            <person name="Turgeon B."/>
            <person name="Goodwin S."/>
            <person name="Spatafora J."/>
            <person name="Crous P."/>
            <person name="Grigoriev I."/>
        </authorList>
    </citation>
    <scope>NUCLEOTIDE SEQUENCE</scope>
    <source>
        <strain evidence="3">CBS 690.94</strain>
    </source>
</reference>
<dbReference type="PROSITE" id="PS51375">
    <property type="entry name" value="PPR"/>
    <property type="match status" value="2"/>
</dbReference>
<feature type="repeat" description="PPR" evidence="2">
    <location>
        <begin position="296"/>
        <end position="330"/>
    </location>
</feature>
<protein>
    <recommendedName>
        <fullName evidence="5">Pentatricopeptide repeat protein</fullName>
    </recommendedName>
</protein>
<gene>
    <name evidence="3" type="ORF">P171DRAFT_434200</name>
</gene>
<sequence length="606" mass="68973">MSLLRTLDRTSAVSCPHPIPIRPSLTFLCPVLHNTAPKRSFNKSAVTRPSRVRAAGGGLTEKLFIQALARAGSCSEHAKQISTLRDRLPFVAPHYKKRRKSVDAIARREYTSGKPSRKGPFRIAKTFAEKELKALVDYYGLEMQLAPGEEADIEDHGSLVWNVGDQHEKWPPKTPEDAQLVEKLCALVKLEEPSHDHLWDAYRRLSEPRIVYLPRRTIHDVLHHLSIVERPGLDAMQRYLSILDDMKHAHIHIKLNEWTAAAHFAGRSRGIVSTEDLQSALYLWRDMEQRANLRGSTVTFNVLFNIAVKAGKFTLAELFLKEMKARRLKFHRHFRVSLLYYYGVMQNGSGVRRVYQDMIKHGDVIDVVVMNAVIAALIRAGEPSAAEHVFERMKRLAAAAVNGSASYTIPGGPTVVKSDRSWRGTRKLGLQLTYGGRHLRERDAEALKDLQDWAPIAPNSRTYSLLIRHQATVEGNIDRVNELLREMGYNAVPLEGSIFVVVFHGFAQFGGVRYSSWTRAKLEQTWTEYLQALDDRLDRTWINQTSAIAALKAFRKCADVERTLEVWKEIKEIWLPSAEEKEDVTKTLRHLVRPKGFFDGRRGDVR</sequence>
<dbReference type="Pfam" id="PF01535">
    <property type="entry name" value="PPR"/>
    <property type="match status" value="2"/>
</dbReference>
<keyword evidence="1" id="KW-0677">Repeat</keyword>
<evidence type="ECO:0000256" key="2">
    <source>
        <dbReference type="PROSITE-ProRule" id="PRU00708"/>
    </source>
</evidence>
<accession>A0A9P4PCR7</accession>
<dbReference type="AlphaFoldDB" id="A0A9P4PCR7"/>
<dbReference type="OrthoDB" id="1908178at2759"/>
<keyword evidence="4" id="KW-1185">Reference proteome</keyword>